<dbReference type="Gene3D" id="3.40.140.10">
    <property type="entry name" value="Cytidine Deaminase, domain 2"/>
    <property type="match status" value="1"/>
</dbReference>
<gene>
    <name evidence="2" type="ORF">G7B40_033310</name>
</gene>
<comment type="caution">
    <text evidence="2">The sequence shown here is derived from an EMBL/GenBank/DDBJ whole genome shotgun (WGS) entry which is preliminary data.</text>
</comment>
<protein>
    <recommendedName>
        <fullName evidence="1">JAB-N domain-containing protein</fullName>
    </recommendedName>
</protein>
<name>A0AAP5MDC4_9CYAN</name>
<keyword evidence="3" id="KW-1185">Reference proteome</keyword>
<dbReference type="Proteomes" id="UP000667802">
    <property type="component" value="Unassembled WGS sequence"/>
</dbReference>
<dbReference type="InterPro" id="IPR045476">
    <property type="entry name" value="FvmJAB_N"/>
</dbReference>
<accession>A0AAP5MDC4</accession>
<dbReference type="Pfam" id="PF20011">
    <property type="entry name" value="fvmJAB_N"/>
    <property type="match status" value="1"/>
</dbReference>
<dbReference type="AlphaFoldDB" id="A0AAP5MDC4"/>
<feature type="domain" description="JAB-N" evidence="1">
    <location>
        <begin position="9"/>
        <end position="169"/>
    </location>
</feature>
<dbReference type="RefSeq" id="WP_208344812.1">
    <property type="nucleotide sequence ID" value="NZ_CAWQFN010000541.1"/>
</dbReference>
<organism evidence="2 3">
    <name type="scientific">Aetokthonos hydrillicola Thurmond2011</name>
    <dbReference type="NCBI Taxonomy" id="2712845"/>
    <lineage>
        <taxon>Bacteria</taxon>
        <taxon>Bacillati</taxon>
        <taxon>Cyanobacteriota</taxon>
        <taxon>Cyanophyceae</taxon>
        <taxon>Nostocales</taxon>
        <taxon>Hapalosiphonaceae</taxon>
        <taxon>Aetokthonos</taxon>
    </lineage>
</organism>
<evidence type="ECO:0000313" key="2">
    <source>
        <dbReference type="EMBL" id="MDR9899403.1"/>
    </source>
</evidence>
<sequence>MKEQDDLKIELYRGADRKFFGKISFLPVVRESLERLLGRSLLLDSIQILILNLPEEPLPMEPPIVENLVPEFGYTYIKVYEGNFLIYQHPHRLYDVVTRTLQKKLSEQYPEENWWGFRVDLSEIPKVSAIRLKLTVLAPHYTSALKEPPEKKPSFTVRRLEEEKPPIKTLGDFGVISSETGSGIQESGDEISSNIHPVLVKLSTESQTQTSKAPVKVVLKRSLYQDICHERPLSRKVEEGGFLIGKVYRDGEDENIYLLEITNALTAQHTGASFLHLTFTGDSFVEVKRTLNQNHPGDRLLGWYHTHLFPATPSFGLSSIDVELHFSTFTIPWQLAGLINVDGNKRTLRFYVRQGNKMVLCPYWVIDERE</sequence>
<reference evidence="3" key="1">
    <citation type="journal article" date="2021" name="Science">
        <title>Hunting the eagle killer: A cyanobacterial neurotoxin causes vacuolar myelinopathy.</title>
        <authorList>
            <person name="Breinlinger S."/>
            <person name="Phillips T.J."/>
            <person name="Haram B.N."/>
            <person name="Mares J."/>
            <person name="Martinez Yerena J.A."/>
            <person name="Hrouzek P."/>
            <person name="Sobotka R."/>
            <person name="Henderson W.M."/>
            <person name="Schmieder P."/>
            <person name="Williams S.M."/>
            <person name="Lauderdale J.D."/>
            <person name="Wilde H.D."/>
            <person name="Gerrin W."/>
            <person name="Kust A."/>
            <person name="Washington J.W."/>
            <person name="Wagner C."/>
            <person name="Geier B."/>
            <person name="Liebeke M."/>
            <person name="Enke H."/>
            <person name="Niedermeyer T.H.J."/>
            <person name="Wilde S.B."/>
        </authorList>
    </citation>
    <scope>NUCLEOTIDE SEQUENCE [LARGE SCALE GENOMIC DNA]</scope>
    <source>
        <strain evidence="3">Thurmond2011</strain>
    </source>
</reference>
<proteinExistence type="predicted"/>
<dbReference type="EMBL" id="JAALHA020000024">
    <property type="protein sequence ID" value="MDR9899403.1"/>
    <property type="molecule type" value="Genomic_DNA"/>
</dbReference>
<evidence type="ECO:0000259" key="1">
    <source>
        <dbReference type="Pfam" id="PF20011"/>
    </source>
</evidence>
<evidence type="ECO:0000313" key="3">
    <source>
        <dbReference type="Proteomes" id="UP000667802"/>
    </source>
</evidence>